<accession>A0A5D2Q4T2</accession>
<name>A0A5D2Q4T2_GOSTO</name>
<dbReference type="EMBL" id="CM017615">
    <property type="protein sequence ID" value="TYI23458.1"/>
    <property type="molecule type" value="Genomic_DNA"/>
</dbReference>
<proteinExistence type="predicted"/>
<evidence type="ECO:0000313" key="2">
    <source>
        <dbReference type="Proteomes" id="UP000322667"/>
    </source>
</evidence>
<reference evidence="1 2" key="1">
    <citation type="submission" date="2019-07" db="EMBL/GenBank/DDBJ databases">
        <title>WGS assembly of Gossypium tomentosum.</title>
        <authorList>
            <person name="Chen Z.J."/>
            <person name="Sreedasyam A."/>
            <person name="Ando A."/>
            <person name="Song Q."/>
            <person name="De L."/>
            <person name="Hulse-Kemp A."/>
            <person name="Ding M."/>
            <person name="Ye W."/>
            <person name="Kirkbride R."/>
            <person name="Jenkins J."/>
            <person name="Plott C."/>
            <person name="Lovell J."/>
            <person name="Lin Y.-M."/>
            <person name="Vaughn R."/>
            <person name="Liu B."/>
            <person name="Li W."/>
            <person name="Simpson S."/>
            <person name="Scheffler B."/>
            <person name="Saski C."/>
            <person name="Grover C."/>
            <person name="Hu G."/>
            <person name="Conover J."/>
            <person name="Carlson J."/>
            <person name="Shu S."/>
            <person name="Boston L."/>
            <person name="Williams M."/>
            <person name="Peterson D."/>
            <person name="Mcgee K."/>
            <person name="Jones D."/>
            <person name="Wendel J."/>
            <person name="Stelly D."/>
            <person name="Grimwood J."/>
            <person name="Schmutz J."/>
        </authorList>
    </citation>
    <scope>NUCLEOTIDE SEQUENCE [LARGE SCALE GENOMIC DNA]</scope>
    <source>
        <strain evidence="1">7179.01</strain>
    </source>
</reference>
<dbReference type="AlphaFoldDB" id="A0A5D2Q4T2"/>
<organism evidence="1 2">
    <name type="scientific">Gossypium tomentosum</name>
    <name type="common">Hawaiian cotton</name>
    <name type="synonym">Gossypium sandvicense</name>
    <dbReference type="NCBI Taxonomy" id="34277"/>
    <lineage>
        <taxon>Eukaryota</taxon>
        <taxon>Viridiplantae</taxon>
        <taxon>Streptophyta</taxon>
        <taxon>Embryophyta</taxon>
        <taxon>Tracheophyta</taxon>
        <taxon>Spermatophyta</taxon>
        <taxon>Magnoliopsida</taxon>
        <taxon>eudicotyledons</taxon>
        <taxon>Gunneridae</taxon>
        <taxon>Pentapetalae</taxon>
        <taxon>rosids</taxon>
        <taxon>malvids</taxon>
        <taxon>Malvales</taxon>
        <taxon>Malvaceae</taxon>
        <taxon>Malvoideae</taxon>
        <taxon>Gossypium</taxon>
    </lineage>
</organism>
<dbReference type="Proteomes" id="UP000322667">
    <property type="component" value="Chromosome A06"/>
</dbReference>
<protein>
    <submittedName>
        <fullName evidence="1">Uncharacterized protein</fullName>
    </submittedName>
</protein>
<gene>
    <name evidence="1" type="ORF">ES332_A06G166800v1</name>
</gene>
<dbReference type="EMBL" id="CM017615">
    <property type="protein sequence ID" value="TYI23457.1"/>
    <property type="molecule type" value="Genomic_DNA"/>
</dbReference>
<sequence>MFSLFFYWVFTKFNSKFIFLHQTSIRSSGALYEQGEREGKVCLSF</sequence>
<keyword evidence="2" id="KW-1185">Reference proteome</keyword>
<evidence type="ECO:0000313" key="1">
    <source>
        <dbReference type="EMBL" id="TYI23457.1"/>
    </source>
</evidence>